<dbReference type="RefSeq" id="XP_056478698.1">
    <property type="nucleotide sequence ID" value="XM_056613657.1"/>
</dbReference>
<feature type="compositionally biased region" description="Low complexity" evidence="2">
    <location>
        <begin position="76"/>
        <end position="95"/>
    </location>
</feature>
<reference evidence="3" key="2">
    <citation type="journal article" date="2023" name="IMA Fungus">
        <title>Comparative genomic study of the Penicillium genus elucidates a diverse pangenome and 15 lateral gene transfer events.</title>
        <authorList>
            <person name="Petersen C."/>
            <person name="Sorensen T."/>
            <person name="Nielsen M.R."/>
            <person name="Sondergaard T.E."/>
            <person name="Sorensen J.L."/>
            <person name="Fitzpatrick D.A."/>
            <person name="Frisvad J.C."/>
            <person name="Nielsen K.L."/>
        </authorList>
    </citation>
    <scope>NUCLEOTIDE SEQUENCE</scope>
    <source>
        <strain evidence="3">IBT 30761</strain>
    </source>
</reference>
<dbReference type="Gene3D" id="3.90.640.60">
    <property type="match status" value="1"/>
</dbReference>
<dbReference type="SMART" id="SM00268">
    <property type="entry name" value="ACTIN"/>
    <property type="match status" value="1"/>
</dbReference>
<keyword evidence="4" id="KW-1185">Reference proteome</keyword>
<feature type="region of interest" description="Disordered" evidence="2">
    <location>
        <begin position="267"/>
        <end position="317"/>
    </location>
</feature>
<accession>A0A9W9G277</accession>
<evidence type="ECO:0000313" key="4">
    <source>
        <dbReference type="Proteomes" id="UP001149074"/>
    </source>
</evidence>
<reference evidence="3" key="1">
    <citation type="submission" date="2022-11" db="EMBL/GenBank/DDBJ databases">
        <authorList>
            <person name="Petersen C."/>
        </authorList>
    </citation>
    <scope>NUCLEOTIDE SEQUENCE</scope>
    <source>
        <strain evidence="3">IBT 30761</strain>
    </source>
</reference>
<dbReference type="InterPro" id="IPR004000">
    <property type="entry name" value="Actin"/>
</dbReference>
<feature type="compositionally biased region" description="Low complexity" evidence="2">
    <location>
        <begin position="536"/>
        <end position="548"/>
    </location>
</feature>
<feature type="region of interest" description="Disordered" evidence="2">
    <location>
        <begin position="488"/>
        <end position="512"/>
    </location>
</feature>
<dbReference type="OrthoDB" id="74201at2759"/>
<evidence type="ECO:0000313" key="3">
    <source>
        <dbReference type="EMBL" id="KAJ5110628.1"/>
    </source>
</evidence>
<protein>
    <submittedName>
        <fullName evidence="3">Uncharacterized protein</fullName>
    </submittedName>
</protein>
<dbReference type="InterPro" id="IPR043129">
    <property type="entry name" value="ATPase_NBD"/>
</dbReference>
<evidence type="ECO:0000256" key="1">
    <source>
        <dbReference type="RuleBase" id="RU000487"/>
    </source>
</evidence>
<dbReference type="GeneID" id="81352636"/>
<dbReference type="EMBL" id="JAPQKI010000002">
    <property type="protein sequence ID" value="KAJ5110628.1"/>
    <property type="molecule type" value="Genomic_DNA"/>
</dbReference>
<dbReference type="Proteomes" id="UP001149074">
    <property type="component" value="Unassembled WGS sequence"/>
</dbReference>
<name>A0A9W9G277_9EURO</name>
<dbReference type="AlphaFoldDB" id="A0A9W9G277"/>
<sequence length="598" mass="63710">MPPFKDEHILLIAPGSQMTLAQLGLPETFTPRAIPLPNAHFEPYRIREIRHEAKVPNGSGAPEEEPPKEDTEMKDSTSAAADGTATETAAGAEAGAEGGEKTEESTQTVQEVFYDEDVTSEEGAVYPIQNGRIVDWECFFALLTHIFNALSPPFHTPVLMIAQPVWSARDRETIAQFVFEKFKVPGFTLMDSALAACYGYGVQTATVVDVGKNKVDVTAVVDFQIQEHGRGIALEGCGGDAMTDRLVELLGSKGFSREMCEQLKRSNITEILPPGTPLPGSSATAHQGTNPAAPGDANGSGSAPGTEGNGENNGEEEGVLDVAAIVSGNTSEYLANMEKEKANTKKGAADPKQPKLPNAQKDKGTFQFEEFIEMEEENTTGGAKRYKRNSREIAVGVERFLSTTARQQAGPRLTSGILDDIATQIYHTISSVPYVSKRSELWDSLIIVGCGSKVRGFVPALLGVITQKFILSPTSSIFTSEIPSTISTPLGTGANTPAPVPQGQSAPGPMYHPAAHGSLKLPEYFPEFKDQPNTNAPGASSGPGSTSQGGHGTEEAVFLGAQMAAKVFFVIDQGLSKGYLSRMDYNESGPSAIHETTL</sequence>
<dbReference type="Pfam" id="PF00022">
    <property type="entry name" value="Actin"/>
    <property type="match status" value="1"/>
</dbReference>
<feature type="compositionally biased region" description="Basic and acidic residues" evidence="2">
    <location>
        <begin position="340"/>
        <end position="353"/>
    </location>
</feature>
<organism evidence="3 4">
    <name type="scientific">Penicillium argentinense</name>
    <dbReference type="NCBI Taxonomy" id="1131581"/>
    <lineage>
        <taxon>Eukaryota</taxon>
        <taxon>Fungi</taxon>
        <taxon>Dikarya</taxon>
        <taxon>Ascomycota</taxon>
        <taxon>Pezizomycotina</taxon>
        <taxon>Eurotiomycetes</taxon>
        <taxon>Eurotiomycetidae</taxon>
        <taxon>Eurotiales</taxon>
        <taxon>Aspergillaceae</taxon>
        <taxon>Penicillium</taxon>
    </lineage>
</organism>
<comment type="similarity">
    <text evidence="1">Belongs to the actin family.</text>
</comment>
<feature type="region of interest" description="Disordered" evidence="2">
    <location>
        <begin position="526"/>
        <end position="552"/>
    </location>
</feature>
<evidence type="ECO:0000256" key="2">
    <source>
        <dbReference type="SAM" id="MobiDB-lite"/>
    </source>
</evidence>
<feature type="region of interest" description="Disordered" evidence="2">
    <location>
        <begin position="340"/>
        <end position="360"/>
    </location>
</feature>
<dbReference type="SUPFAM" id="SSF53067">
    <property type="entry name" value="Actin-like ATPase domain"/>
    <property type="match status" value="2"/>
</dbReference>
<feature type="region of interest" description="Disordered" evidence="2">
    <location>
        <begin position="51"/>
        <end position="107"/>
    </location>
</feature>
<dbReference type="PANTHER" id="PTHR11937">
    <property type="entry name" value="ACTIN"/>
    <property type="match status" value="1"/>
</dbReference>
<proteinExistence type="inferred from homology"/>
<feature type="compositionally biased region" description="Polar residues" evidence="2">
    <location>
        <begin position="279"/>
        <end position="290"/>
    </location>
</feature>
<dbReference type="Gene3D" id="3.30.420.40">
    <property type="match status" value="3"/>
</dbReference>
<comment type="caution">
    <text evidence="3">The sequence shown here is derived from an EMBL/GenBank/DDBJ whole genome shotgun (WGS) entry which is preliminary data.</text>
</comment>
<gene>
    <name evidence="3" type="ORF">N7532_001163</name>
</gene>